<proteinExistence type="predicted"/>
<sequence length="105" mass="11994">MESQIQSIVESGEEDTSEVRTHIYVEHMGYETRNRVRGYGHGVIPEMVSYASSLSARYSRKLSRGALAKVVVENNELRIKEEKASRKLAVVTIELEKSKPRNSRR</sequence>
<keyword evidence="2" id="KW-1185">Reference proteome</keyword>
<name>A0A498IIA0_MALDO</name>
<reference evidence="1 2" key="1">
    <citation type="submission" date="2018-10" db="EMBL/GenBank/DDBJ databases">
        <title>A high-quality apple genome assembly.</title>
        <authorList>
            <person name="Hu J."/>
        </authorList>
    </citation>
    <scope>NUCLEOTIDE SEQUENCE [LARGE SCALE GENOMIC DNA]</scope>
    <source>
        <strain evidence="2">cv. HFTH1</strain>
        <tissue evidence="1">Young leaf</tissue>
    </source>
</reference>
<evidence type="ECO:0000313" key="1">
    <source>
        <dbReference type="EMBL" id="RXH81772.1"/>
    </source>
</evidence>
<comment type="caution">
    <text evidence="1">The sequence shown here is derived from an EMBL/GenBank/DDBJ whole genome shotgun (WGS) entry which is preliminary data.</text>
</comment>
<evidence type="ECO:0000313" key="2">
    <source>
        <dbReference type="Proteomes" id="UP000290289"/>
    </source>
</evidence>
<dbReference type="EMBL" id="RDQH01000338">
    <property type="protein sequence ID" value="RXH81772.1"/>
    <property type="molecule type" value="Genomic_DNA"/>
</dbReference>
<accession>A0A498IIA0</accession>
<organism evidence="1 2">
    <name type="scientific">Malus domestica</name>
    <name type="common">Apple</name>
    <name type="synonym">Pyrus malus</name>
    <dbReference type="NCBI Taxonomy" id="3750"/>
    <lineage>
        <taxon>Eukaryota</taxon>
        <taxon>Viridiplantae</taxon>
        <taxon>Streptophyta</taxon>
        <taxon>Embryophyta</taxon>
        <taxon>Tracheophyta</taxon>
        <taxon>Spermatophyta</taxon>
        <taxon>Magnoliopsida</taxon>
        <taxon>eudicotyledons</taxon>
        <taxon>Gunneridae</taxon>
        <taxon>Pentapetalae</taxon>
        <taxon>rosids</taxon>
        <taxon>fabids</taxon>
        <taxon>Rosales</taxon>
        <taxon>Rosaceae</taxon>
        <taxon>Amygdaloideae</taxon>
        <taxon>Maleae</taxon>
        <taxon>Malus</taxon>
    </lineage>
</organism>
<dbReference type="AlphaFoldDB" id="A0A498IIA0"/>
<dbReference type="Proteomes" id="UP000290289">
    <property type="component" value="Chromosome 12"/>
</dbReference>
<gene>
    <name evidence="1" type="ORF">DVH24_036113</name>
</gene>
<protein>
    <submittedName>
        <fullName evidence="1">Uncharacterized protein</fullName>
    </submittedName>
</protein>